<evidence type="ECO:0000313" key="2">
    <source>
        <dbReference type="EMBL" id="MCP2349785.1"/>
    </source>
</evidence>
<reference evidence="2 3" key="1">
    <citation type="submission" date="2022-06" db="EMBL/GenBank/DDBJ databases">
        <title>Sequencing the genomes of 1000 actinobacteria strains.</title>
        <authorList>
            <person name="Klenk H.-P."/>
        </authorList>
    </citation>
    <scope>NUCLEOTIDE SEQUENCE [LARGE SCALE GENOMIC DNA]</scope>
    <source>
        <strain evidence="2 3">DSM 44170</strain>
    </source>
</reference>
<keyword evidence="3" id="KW-1185">Reference proteome</keyword>
<evidence type="ECO:0000313" key="3">
    <source>
        <dbReference type="Proteomes" id="UP001320766"/>
    </source>
</evidence>
<dbReference type="InterPro" id="IPR008538">
    <property type="entry name" value="Uma2"/>
</dbReference>
<keyword evidence="2" id="KW-0540">Nuclease</keyword>
<dbReference type="Pfam" id="PF05685">
    <property type="entry name" value="Uma2"/>
    <property type="match status" value="1"/>
</dbReference>
<dbReference type="InterPro" id="IPR011335">
    <property type="entry name" value="Restrct_endonuc-II-like"/>
</dbReference>
<protein>
    <submittedName>
        <fullName evidence="2">Uma2 family endonuclease</fullName>
    </submittedName>
</protein>
<evidence type="ECO:0000259" key="1">
    <source>
        <dbReference type="Pfam" id="PF05685"/>
    </source>
</evidence>
<feature type="domain" description="Putative restriction endonuclease" evidence="1">
    <location>
        <begin position="1"/>
        <end position="148"/>
    </location>
</feature>
<dbReference type="Proteomes" id="UP001320766">
    <property type="component" value="Unassembled WGS sequence"/>
</dbReference>
<dbReference type="InterPro" id="IPR012296">
    <property type="entry name" value="Nuclease_put_TT1808"/>
</dbReference>
<accession>A0ABT1K706</accession>
<organism evidence="2 3">
    <name type="scientific">Nonomuraea roseoviolacea subsp. carminata</name>
    <dbReference type="NCBI Taxonomy" id="160689"/>
    <lineage>
        <taxon>Bacteria</taxon>
        <taxon>Bacillati</taxon>
        <taxon>Actinomycetota</taxon>
        <taxon>Actinomycetes</taxon>
        <taxon>Streptosporangiales</taxon>
        <taxon>Streptosporangiaceae</taxon>
        <taxon>Nonomuraea</taxon>
    </lineage>
</organism>
<gene>
    <name evidence="2" type="ORF">HD595_005907</name>
</gene>
<proteinExistence type="predicted"/>
<keyword evidence="2" id="KW-0255">Endonuclease</keyword>
<dbReference type="PANTHER" id="PTHR35400">
    <property type="entry name" value="SLR1083 PROTEIN"/>
    <property type="match status" value="1"/>
</dbReference>
<dbReference type="Gene3D" id="3.90.1570.10">
    <property type="entry name" value="tt1808, chain A"/>
    <property type="match status" value="1"/>
</dbReference>
<dbReference type="GO" id="GO:0004519">
    <property type="term" value="F:endonuclease activity"/>
    <property type="evidence" value="ECO:0007669"/>
    <property type="project" value="UniProtKB-KW"/>
</dbReference>
<dbReference type="PANTHER" id="PTHR35400:SF3">
    <property type="entry name" value="SLL1072 PROTEIN"/>
    <property type="match status" value="1"/>
</dbReference>
<name>A0ABT1K706_9ACTN</name>
<dbReference type="SUPFAM" id="SSF52980">
    <property type="entry name" value="Restriction endonuclease-like"/>
    <property type="match status" value="1"/>
</dbReference>
<sequence length="154" mass="16891">MSPLGTPEHGWIAADLHDALLPVRRQHGWRGSVGGVSVCIEGPREPVAPDYVLSPADCPRWGDLELMSSGVILVAEVVSPSSVMRDRKEKPYLYAQGHVPIYLLIDTLSSPQVVRVHHNIQRGTYRSTTTVDMGTPIMLPDPVNLELDTSIFKG</sequence>
<keyword evidence="2" id="KW-0378">Hydrolase</keyword>
<comment type="caution">
    <text evidence="2">The sequence shown here is derived from an EMBL/GenBank/DDBJ whole genome shotgun (WGS) entry which is preliminary data.</text>
</comment>
<dbReference type="EMBL" id="JAMZEC010000001">
    <property type="protein sequence ID" value="MCP2349785.1"/>
    <property type="molecule type" value="Genomic_DNA"/>
</dbReference>
<dbReference type="CDD" id="cd06260">
    <property type="entry name" value="DUF820-like"/>
    <property type="match status" value="1"/>
</dbReference>